<dbReference type="GO" id="GO:0006412">
    <property type="term" value="P:translation"/>
    <property type="evidence" value="ECO:0007669"/>
    <property type="project" value="UniProtKB-UniRule"/>
</dbReference>
<dbReference type="FunFam" id="3.30.230.10:FF:000001">
    <property type="entry name" value="30S ribosomal protein S9"/>
    <property type="match status" value="1"/>
</dbReference>
<evidence type="ECO:0000313" key="8">
    <source>
        <dbReference type="Proteomes" id="UP000028547"/>
    </source>
</evidence>
<organism evidence="7 8">
    <name type="scientific">Archangium violaceum Cb vi76</name>
    <dbReference type="NCBI Taxonomy" id="1406225"/>
    <lineage>
        <taxon>Bacteria</taxon>
        <taxon>Pseudomonadati</taxon>
        <taxon>Myxococcota</taxon>
        <taxon>Myxococcia</taxon>
        <taxon>Myxococcales</taxon>
        <taxon>Cystobacterineae</taxon>
        <taxon>Archangiaceae</taxon>
        <taxon>Archangium</taxon>
    </lineage>
</organism>
<dbReference type="PANTHER" id="PTHR21569">
    <property type="entry name" value="RIBOSOMAL PROTEIN S9"/>
    <property type="match status" value="1"/>
</dbReference>
<protein>
    <recommendedName>
        <fullName evidence="4 5">Small ribosomal subunit protein uS9</fullName>
    </recommendedName>
</protein>
<dbReference type="NCBIfam" id="NF001099">
    <property type="entry name" value="PRK00132.1"/>
    <property type="match status" value="1"/>
</dbReference>
<dbReference type="GO" id="GO:0022627">
    <property type="term" value="C:cytosolic small ribosomal subunit"/>
    <property type="evidence" value="ECO:0007669"/>
    <property type="project" value="TreeGrafter"/>
</dbReference>
<evidence type="ECO:0000256" key="1">
    <source>
        <dbReference type="ARBA" id="ARBA00005251"/>
    </source>
</evidence>
<proteinExistence type="inferred from homology"/>
<dbReference type="PANTHER" id="PTHR21569:SF1">
    <property type="entry name" value="SMALL RIBOSOMAL SUBUNIT PROTEIN US9M"/>
    <property type="match status" value="1"/>
</dbReference>
<dbReference type="RefSeq" id="WP_043405429.1">
    <property type="nucleotide sequence ID" value="NZ_JPMI01000247.1"/>
</dbReference>
<evidence type="ECO:0000256" key="3">
    <source>
        <dbReference type="ARBA" id="ARBA00023274"/>
    </source>
</evidence>
<dbReference type="EMBL" id="JPMI01000247">
    <property type="protein sequence ID" value="KFA89351.1"/>
    <property type="molecule type" value="Genomic_DNA"/>
</dbReference>
<dbReference type="Gene3D" id="3.30.230.10">
    <property type="match status" value="1"/>
</dbReference>
<dbReference type="HAMAP" id="MF_00532_B">
    <property type="entry name" value="Ribosomal_uS9_B"/>
    <property type="match status" value="1"/>
</dbReference>
<name>A0A084SLL6_9BACT</name>
<dbReference type="GO" id="GO:0003735">
    <property type="term" value="F:structural constituent of ribosome"/>
    <property type="evidence" value="ECO:0007669"/>
    <property type="project" value="InterPro"/>
</dbReference>
<evidence type="ECO:0000313" key="7">
    <source>
        <dbReference type="EMBL" id="KFA89351.1"/>
    </source>
</evidence>
<dbReference type="AlphaFoldDB" id="A0A084SLL6"/>
<accession>A0A084SLL6</accession>
<dbReference type="InterPro" id="IPR014721">
    <property type="entry name" value="Ribsml_uS5_D2-typ_fold_subgr"/>
</dbReference>
<evidence type="ECO:0000256" key="6">
    <source>
        <dbReference type="RuleBase" id="RU003815"/>
    </source>
</evidence>
<comment type="similarity">
    <text evidence="1 5 6">Belongs to the universal ribosomal protein uS9 family.</text>
</comment>
<dbReference type="PROSITE" id="PS00360">
    <property type="entry name" value="RIBOSOMAL_S9"/>
    <property type="match status" value="1"/>
</dbReference>
<sequence length="133" mass="14837">MATATEKGFYGTGRRKEATARVWIRPGTGVVIINGRDINVYFGRETSKMILNQPLDVLEQKGKIDIEVNVRGGGLSGQAGAIRHGLSRALCNYNPEFRPALKKAGFLTRDARAVERKKYGQPGARRRFQFSKR</sequence>
<comment type="caution">
    <text evidence="7">The sequence shown here is derived from an EMBL/GenBank/DDBJ whole genome shotgun (WGS) entry which is preliminary data.</text>
</comment>
<dbReference type="InterPro" id="IPR000754">
    <property type="entry name" value="Ribosomal_uS9"/>
</dbReference>
<evidence type="ECO:0000256" key="2">
    <source>
        <dbReference type="ARBA" id="ARBA00022980"/>
    </source>
</evidence>
<keyword evidence="2 5" id="KW-0689">Ribosomal protein</keyword>
<dbReference type="SUPFAM" id="SSF54211">
    <property type="entry name" value="Ribosomal protein S5 domain 2-like"/>
    <property type="match status" value="1"/>
</dbReference>
<evidence type="ECO:0000256" key="4">
    <source>
        <dbReference type="ARBA" id="ARBA00035259"/>
    </source>
</evidence>
<reference evidence="7 8" key="1">
    <citation type="submission" date="2014-07" db="EMBL/GenBank/DDBJ databases">
        <title>Draft Genome Sequence of Gephyronic Acid Producer, Cystobacter violaceus Strain Cb vi76.</title>
        <authorList>
            <person name="Stevens D.C."/>
            <person name="Young J."/>
            <person name="Carmichael R."/>
            <person name="Tan J."/>
            <person name="Taylor R.E."/>
        </authorList>
    </citation>
    <scope>NUCLEOTIDE SEQUENCE [LARGE SCALE GENOMIC DNA]</scope>
    <source>
        <strain evidence="7 8">Cb vi76</strain>
    </source>
</reference>
<evidence type="ECO:0000256" key="5">
    <source>
        <dbReference type="HAMAP-Rule" id="MF_00532"/>
    </source>
</evidence>
<dbReference type="InterPro" id="IPR020574">
    <property type="entry name" value="Ribosomal_uS9_CS"/>
</dbReference>
<gene>
    <name evidence="5" type="primary">rpsI</name>
    <name evidence="7" type="ORF">Q664_35245</name>
</gene>
<dbReference type="InterPro" id="IPR023035">
    <property type="entry name" value="Ribosomal_uS9_bac/plastid"/>
</dbReference>
<dbReference type="Proteomes" id="UP000028547">
    <property type="component" value="Unassembled WGS sequence"/>
</dbReference>
<dbReference type="Pfam" id="PF00380">
    <property type="entry name" value="Ribosomal_S9"/>
    <property type="match status" value="1"/>
</dbReference>
<dbReference type="GO" id="GO:0003723">
    <property type="term" value="F:RNA binding"/>
    <property type="evidence" value="ECO:0007669"/>
    <property type="project" value="TreeGrafter"/>
</dbReference>
<keyword evidence="3 5" id="KW-0687">Ribonucleoprotein</keyword>
<dbReference type="InterPro" id="IPR020568">
    <property type="entry name" value="Ribosomal_Su5_D2-typ_SF"/>
</dbReference>